<reference evidence="2" key="1">
    <citation type="journal article" date="2017" name="Nature">
        <title>The sunflower genome provides insights into oil metabolism, flowering and Asterid evolution.</title>
        <authorList>
            <person name="Badouin H."/>
            <person name="Gouzy J."/>
            <person name="Grassa C.J."/>
            <person name="Murat F."/>
            <person name="Staton S.E."/>
            <person name="Cottret L."/>
            <person name="Lelandais-Briere C."/>
            <person name="Owens G.L."/>
            <person name="Carrere S."/>
            <person name="Mayjonade B."/>
            <person name="Legrand L."/>
            <person name="Gill N."/>
            <person name="Kane N.C."/>
            <person name="Bowers J.E."/>
            <person name="Hubner S."/>
            <person name="Bellec A."/>
            <person name="Berard A."/>
            <person name="Berges H."/>
            <person name="Blanchet N."/>
            <person name="Boniface M.C."/>
            <person name="Brunel D."/>
            <person name="Catrice O."/>
            <person name="Chaidir N."/>
            <person name="Claudel C."/>
            <person name="Donnadieu C."/>
            <person name="Faraut T."/>
            <person name="Fievet G."/>
            <person name="Helmstetter N."/>
            <person name="King M."/>
            <person name="Knapp S.J."/>
            <person name="Lai Z."/>
            <person name="Le Paslier M.C."/>
            <person name="Lippi Y."/>
            <person name="Lorenzon L."/>
            <person name="Mandel J.R."/>
            <person name="Marage G."/>
            <person name="Marchand G."/>
            <person name="Marquand E."/>
            <person name="Bret-Mestries E."/>
            <person name="Morien E."/>
            <person name="Nambeesan S."/>
            <person name="Nguyen T."/>
            <person name="Pegot-Espagnet P."/>
            <person name="Pouilly N."/>
            <person name="Raftis F."/>
            <person name="Sallet E."/>
            <person name="Schiex T."/>
            <person name="Thomas J."/>
            <person name="Vandecasteele C."/>
            <person name="Vares D."/>
            <person name="Vear F."/>
            <person name="Vautrin S."/>
            <person name="Crespi M."/>
            <person name="Mangin B."/>
            <person name="Burke J.M."/>
            <person name="Salse J."/>
            <person name="Munos S."/>
            <person name="Vincourt P."/>
            <person name="Rieseberg L.H."/>
            <person name="Langlade N.B."/>
        </authorList>
    </citation>
    <scope>NUCLEOTIDE SEQUENCE</scope>
    <source>
        <tissue evidence="2">Leaves</tissue>
    </source>
</reference>
<name>A0A9K3EFI6_HELAN</name>
<dbReference type="AlphaFoldDB" id="A0A9K3EFI6"/>
<gene>
    <name evidence="2" type="ORF">HanXRQr2_Chr13g0573141</name>
</gene>
<keyword evidence="3" id="KW-1185">Reference proteome</keyword>
<evidence type="ECO:0000256" key="1">
    <source>
        <dbReference type="SAM" id="MobiDB-lite"/>
    </source>
</evidence>
<accession>A0A9K3EFI6</accession>
<feature type="compositionally biased region" description="Polar residues" evidence="1">
    <location>
        <begin position="36"/>
        <end position="52"/>
    </location>
</feature>
<sequence>MTRLKLLTEKMPDASDFQVQLSSPEPKPKEKIAVDNSCNSATSTGKTSCRTQLNSSLTSPFTNLTLSLILTFFERSN</sequence>
<dbReference type="Gramene" id="mRNA:HanXRQr2_Chr13g0573141">
    <property type="protein sequence ID" value="CDS:HanXRQr2_Chr13g0573141.1"/>
    <property type="gene ID" value="HanXRQr2_Chr13g0573141"/>
</dbReference>
<feature type="region of interest" description="Disordered" evidence="1">
    <location>
        <begin position="15"/>
        <end position="52"/>
    </location>
</feature>
<proteinExistence type="predicted"/>
<evidence type="ECO:0000313" key="2">
    <source>
        <dbReference type="EMBL" id="KAF5772130.1"/>
    </source>
</evidence>
<reference evidence="2" key="2">
    <citation type="submission" date="2020-06" db="EMBL/GenBank/DDBJ databases">
        <title>Helianthus annuus Genome sequencing and assembly Release 2.</title>
        <authorList>
            <person name="Gouzy J."/>
            <person name="Langlade N."/>
            <person name="Munos S."/>
        </authorList>
    </citation>
    <scope>NUCLEOTIDE SEQUENCE</scope>
    <source>
        <tissue evidence="2">Leaves</tissue>
    </source>
</reference>
<dbReference type="EMBL" id="MNCJ02000328">
    <property type="protein sequence ID" value="KAF5772130.1"/>
    <property type="molecule type" value="Genomic_DNA"/>
</dbReference>
<organism evidence="2 3">
    <name type="scientific">Helianthus annuus</name>
    <name type="common">Common sunflower</name>
    <dbReference type="NCBI Taxonomy" id="4232"/>
    <lineage>
        <taxon>Eukaryota</taxon>
        <taxon>Viridiplantae</taxon>
        <taxon>Streptophyta</taxon>
        <taxon>Embryophyta</taxon>
        <taxon>Tracheophyta</taxon>
        <taxon>Spermatophyta</taxon>
        <taxon>Magnoliopsida</taxon>
        <taxon>eudicotyledons</taxon>
        <taxon>Gunneridae</taxon>
        <taxon>Pentapetalae</taxon>
        <taxon>asterids</taxon>
        <taxon>campanulids</taxon>
        <taxon>Asterales</taxon>
        <taxon>Asteraceae</taxon>
        <taxon>Asteroideae</taxon>
        <taxon>Heliantheae alliance</taxon>
        <taxon>Heliantheae</taxon>
        <taxon>Helianthus</taxon>
    </lineage>
</organism>
<comment type="caution">
    <text evidence="2">The sequence shown here is derived from an EMBL/GenBank/DDBJ whole genome shotgun (WGS) entry which is preliminary data.</text>
</comment>
<protein>
    <submittedName>
        <fullName evidence="2">Uncharacterized protein</fullName>
    </submittedName>
</protein>
<evidence type="ECO:0000313" key="3">
    <source>
        <dbReference type="Proteomes" id="UP000215914"/>
    </source>
</evidence>
<dbReference type="Proteomes" id="UP000215914">
    <property type="component" value="Unassembled WGS sequence"/>
</dbReference>